<evidence type="ECO:0008006" key="3">
    <source>
        <dbReference type="Google" id="ProtNLM"/>
    </source>
</evidence>
<dbReference type="RefSeq" id="WP_098223875.1">
    <property type="nucleotide sequence ID" value="NZ_NTVJ01000260.1"/>
</dbReference>
<proteinExistence type="predicted"/>
<accession>A0ABD6RYL6</accession>
<dbReference type="Proteomes" id="UP000219897">
    <property type="component" value="Unassembled WGS sequence"/>
</dbReference>
<dbReference type="EMBL" id="NTYF01000166">
    <property type="protein sequence ID" value="PER43667.1"/>
    <property type="molecule type" value="Genomic_DNA"/>
</dbReference>
<gene>
    <name evidence="1" type="ORF">CN495_30475</name>
</gene>
<evidence type="ECO:0000313" key="2">
    <source>
        <dbReference type="Proteomes" id="UP000219897"/>
    </source>
</evidence>
<reference evidence="1 2" key="1">
    <citation type="submission" date="2017-09" db="EMBL/GenBank/DDBJ databases">
        <title>Large-scale bioinformatics analysis of Bacillus genomes uncovers conserved roles of natural products in bacterial physiology.</title>
        <authorList>
            <consortium name="Agbiome Team Llc"/>
            <person name="Bleich R.M."/>
            <person name="Kirk G.J."/>
            <person name="Santa Maria K.C."/>
            <person name="Allen S.E."/>
            <person name="Farag S."/>
            <person name="Shank E.A."/>
            <person name="Bowers A."/>
        </authorList>
    </citation>
    <scope>NUCLEOTIDE SEQUENCE [LARGE SCALE GENOMIC DNA]</scope>
    <source>
        <strain evidence="1 2">AFS005140</strain>
    </source>
</reference>
<organism evidence="1 2">
    <name type="scientific">Bacillus thuringiensis</name>
    <dbReference type="NCBI Taxonomy" id="1428"/>
    <lineage>
        <taxon>Bacteria</taxon>
        <taxon>Bacillati</taxon>
        <taxon>Bacillota</taxon>
        <taxon>Bacilli</taxon>
        <taxon>Bacillales</taxon>
        <taxon>Bacillaceae</taxon>
        <taxon>Bacillus</taxon>
        <taxon>Bacillus cereus group</taxon>
    </lineage>
</organism>
<protein>
    <recommendedName>
        <fullName evidence="3">Group-specific protein</fullName>
    </recommendedName>
</protein>
<sequence length="62" mass="7330">MYITRIEDKEKLLKIIDALDELGKDYKVTKTTKHVSLPPVTYPKRTWIVEELEVLIEIQESK</sequence>
<name>A0ABD6RYL6_BACTU</name>
<dbReference type="AlphaFoldDB" id="A0ABD6RYL6"/>
<comment type="caution">
    <text evidence="1">The sequence shown here is derived from an EMBL/GenBank/DDBJ whole genome shotgun (WGS) entry which is preliminary data.</text>
</comment>
<evidence type="ECO:0000313" key="1">
    <source>
        <dbReference type="EMBL" id="PER43667.1"/>
    </source>
</evidence>